<proteinExistence type="predicted"/>
<dbReference type="Proteomes" id="UP001059597">
    <property type="component" value="Plasmid SNP1"/>
</dbReference>
<organism evidence="1 2">
    <name type="scientific">Streptomyces nigrescens</name>
    <dbReference type="NCBI Taxonomy" id="1920"/>
    <lineage>
        <taxon>Bacteria</taxon>
        <taxon>Bacillati</taxon>
        <taxon>Actinomycetota</taxon>
        <taxon>Actinomycetes</taxon>
        <taxon>Kitasatosporales</taxon>
        <taxon>Streptomycetaceae</taxon>
        <taxon>Streptomyces</taxon>
    </lineage>
</organism>
<dbReference type="EMBL" id="AP026074">
    <property type="protein sequence ID" value="BDM74883.1"/>
    <property type="molecule type" value="Genomic_DNA"/>
</dbReference>
<evidence type="ECO:0000313" key="2">
    <source>
        <dbReference type="Proteomes" id="UP001059597"/>
    </source>
</evidence>
<sequence length="364" mass="39388">MICELAARDLAVTASQLEGWRRAGVLPRHRRRGLGRGRGSVVDAVDPVVVESAAALARHLRQGRDRRLAVLEWFAEAGLPVQPGAVRVPEPPIGAVREALEWALERSVSQRLVEFARDAAGAGEEGQGALYEVARRLVRPYRGAANPALVRAALEAGEDVPVEAERPDSRSMVHLVAAIGLGVEEVGADALAEAFAAFGMFGLTVEDWAQMLGAAERGEGPPVDWGPLEQHVGAVGVVRQARDEELVRGRTVLLGLRWFYGLYVMHGLLMPDTPAQAALRQRIDDWGMFPFLDHVIAVSPSPGQFAESLAICMEPPADNLYEALVEQLAVDPDIFRIPGDETGAAGFGEKWMHAMAELKEAGRR</sequence>
<keyword evidence="2" id="KW-1185">Reference proteome</keyword>
<evidence type="ECO:0000313" key="1">
    <source>
        <dbReference type="EMBL" id="BDM74883.1"/>
    </source>
</evidence>
<keyword evidence="1" id="KW-0614">Plasmid</keyword>
<accession>A0ABN6RCG8</accession>
<name>A0ABN6RCG8_STRNI</name>
<gene>
    <name evidence="1" type="ORF">HEK616_83700</name>
</gene>
<reference evidence="1" key="1">
    <citation type="submission" date="2022-06" db="EMBL/GenBank/DDBJ databases">
        <title>Complete genome sequence of Streptomyces nigrescens HEK616.</title>
        <authorList>
            <person name="Asamizu S."/>
            <person name="Onaka H."/>
        </authorList>
    </citation>
    <scope>NUCLEOTIDE SEQUENCE</scope>
    <source>
        <strain evidence="1">HEK616</strain>
        <plasmid evidence="1">SNP1</plasmid>
    </source>
</reference>
<geneLocation type="plasmid" evidence="1 2">
    <name>SNP1</name>
</geneLocation>
<protein>
    <submittedName>
        <fullName evidence="1">Uncharacterized protein</fullName>
    </submittedName>
</protein>